<evidence type="ECO:0000313" key="4">
    <source>
        <dbReference type="Proteomes" id="UP001174677"/>
    </source>
</evidence>
<organism evidence="3 4">
    <name type="scientific">Hevea brasiliensis</name>
    <name type="common">Para rubber tree</name>
    <name type="synonym">Siphonia brasiliensis</name>
    <dbReference type="NCBI Taxonomy" id="3981"/>
    <lineage>
        <taxon>Eukaryota</taxon>
        <taxon>Viridiplantae</taxon>
        <taxon>Streptophyta</taxon>
        <taxon>Embryophyta</taxon>
        <taxon>Tracheophyta</taxon>
        <taxon>Spermatophyta</taxon>
        <taxon>Magnoliopsida</taxon>
        <taxon>eudicotyledons</taxon>
        <taxon>Gunneridae</taxon>
        <taxon>Pentapetalae</taxon>
        <taxon>rosids</taxon>
        <taxon>fabids</taxon>
        <taxon>Malpighiales</taxon>
        <taxon>Euphorbiaceae</taxon>
        <taxon>Crotonoideae</taxon>
        <taxon>Micrandreae</taxon>
        <taxon>Hevea</taxon>
    </lineage>
</organism>
<feature type="region of interest" description="Disordered" evidence="1">
    <location>
        <begin position="242"/>
        <end position="262"/>
    </location>
</feature>
<keyword evidence="4" id="KW-1185">Reference proteome</keyword>
<dbReference type="Gene3D" id="1.20.1280.50">
    <property type="match status" value="1"/>
</dbReference>
<dbReference type="Pfam" id="PF14299">
    <property type="entry name" value="PP2"/>
    <property type="match status" value="1"/>
</dbReference>
<dbReference type="EMBL" id="JARPOI010000005">
    <property type="protein sequence ID" value="KAJ9180414.1"/>
    <property type="molecule type" value="Genomic_DNA"/>
</dbReference>
<evidence type="ECO:0000256" key="1">
    <source>
        <dbReference type="SAM" id="MobiDB-lite"/>
    </source>
</evidence>
<dbReference type="CDD" id="cd22162">
    <property type="entry name" value="F-box_AtSKIP3-like"/>
    <property type="match status" value="1"/>
</dbReference>
<dbReference type="PANTHER" id="PTHR32278:SF143">
    <property type="entry name" value="F-BOX PROTEIN PP2-B1"/>
    <property type="match status" value="1"/>
</dbReference>
<dbReference type="SUPFAM" id="SSF81383">
    <property type="entry name" value="F-box domain"/>
    <property type="match status" value="1"/>
</dbReference>
<protein>
    <recommendedName>
        <fullName evidence="2">F-box domain-containing protein</fullName>
    </recommendedName>
</protein>
<evidence type="ECO:0000313" key="3">
    <source>
        <dbReference type="EMBL" id="KAJ9180414.1"/>
    </source>
</evidence>
<reference evidence="3" key="1">
    <citation type="journal article" date="2023" name="Plant Biotechnol. J.">
        <title>Chromosome-level wild Hevea brasiliensis genome provides new tools for genomic-assisted breeding and valuable loci to elevate rubber yield.</title>
        <authorList>
            <person name="Cheng H."/>
            <person name="Song X."/>
            <person name="Hu Y."/>
            <person name="Wu T."/>
            <person name="Yang Q."/>
            <person name="An Z."/>
            <person name="Feng S."/>
            <person name="Deng Z."/>
            <person name="Wu W."/>
            <person name="Zeng X."/>
            <person name="Tu M."/>
            <person name="Wang X."/>
            <person name="Huang H."/>
        </authorList>
    </citation>
    <scope>NUCLEOTIDE SEQUENCE</scope>
    <source>
        <strain evidence="3">MT/VB/25A 57/8</strain>
    </source>
</reference>
<dbReference type="InterPro" id="IPR001810">
    <property type="entry name" value="F-box_dom"/>
</dbReference>
<evidence type="ECO:0000259" key="2">
    <source>
        <dbReference type="PROSITE" id="PS50181"/>
    </source>
</evidence>
<accession>A0ABQ9MNF8</accession>
<comment type="caution">
    <text evidence="3">The sequence shown here is derived from an EMBL/GenBank/DDBJ whole genome shotgun (WGS) entry which is preliminary data.</text>
</comment>
<name>A0ABQ9MNF8_HEVBR</name>
<feature type="domain" description="F-box" evidence="2">
    <location>
        <begin position="18"/>
        <end position="64"/>
    </location>
</feature>
<dbReference type="Proteomes" id="UP001174677">
    <property type="component" value="Chromosome 5"/>
</dbReference>
<gene>
    <name evidence="3" type="ORF">P3X46_008661</name>
</gene>
<dbReference type="PROSITE" id="PS50181">
    <property type="entry name" value="FBOX"/>
    <property type="match status" value="1"/>
</dbReference>
<dbReference type="SMART" id="SM00256">
    <property type="entry name" value="FBOX"/>
    <property type="match status" value="1"/>
</dbReference>
<proteinExistence type="predicted"/>
<sequence length="319" mass="35741">MEFDRLVVLYLHMAGNTGGDMSVLPEDCVAKVLSFTDPGDAARLSMVSSTFKSAAESDTVWEQLLPPDYRSIIFQSSDSSLLASTSSKKELFLRLCDNPILIDDGKKSFSLDKLSGKKCYMLSARDLMIAWGDTPRYWKWTSELESRFAEVAELIGVCWLEIRGKIDTCMLSQDTLYGAYLVYRTTARTYGFEYQPVDVTVGLAGAEVCKRSFHLVAEREQQEKQLCQFLSSQVGLFRHSRASGSQSPAVPTGEKNNGQYPQKREDGWLEMELGQFFNKDGEEGELEMSIMEVKGGDCKGGLIVLGIEIRPKEDAYEKK</sequence>
<feature type="compositionally biased region" description="Polar residues" evidence="1">
    <location>
        <begin position="242"/>
        <end position="260"/>
    </location>
</feature>
<dbReference type="InterPro" id="IPR025886">
    <property type="entry name" value="PP2-like"/>
</dbReference>
<dbReference type="PANTHER" id="PTHR32278">
    <property type="entry name" value="F-BOX DOMAIN-CONTAINING PROTEIN"/>
    <property type="match status" value="1"/>
</dbReference>
<dbReference type="InterPro" id="IPR036047">
    <property type="entry name" value="F-box-like_dom_sf"/>
</dbReference>
<dbReference type="Pfam" id="PF00646">
    <property type="entry name" value="F-box"/>
    <property type="match status" value="1"/>
</dbReference>